<dbReference type="PANTHER" id="PTHR43555">
    <property type="entry name" value="PHOSPHORIBOSYLFORMYLGLYCINAMIDINE SYNTHASE SUBUNIT PURL"/>
    <property type="match status" value="1"/>
</dbReference>
<feature type="domain" description="PurM-like N-terminal" evidence="8">
    <location>
        <begin position="460"/>
        <end position="575"/>
    </location>
</feature>
<evidence type="ECO:0000256" key="6">
    <source>
        <dbReference type="ARBA" id="ARBA00022840"/>
    </source>
</evidence>
<evidence type="ECO:0000256" key="7">
    <source>
        <dbReference type="ARBA" id="ARBA00022842"/>
    </source>
</evidence>
<dbReference type="SUPFAM" id="SSF56042">
    <property type="entry name" value="PurM C-terminal domain-like"/>
    <property type="match status" value="2"/>
</dbReference>
<keyword evidence="7" id="KW-0460">Magnesium</keyword>
<evidence type="ECO:0000313" key="11">
    <source>
        <dbReference type="EMBL" id="AUG32394.1"/>
    </source>
</evidence>
<evidence type="ECO:0000259" key="8">
    <source>
        <dbReference type="Pfam" id="PF00586"/>
    </source>
</evidence>
<evidence type="ECO:0000256" key="3">
    <source>
        <dbReference type="ARBA" id="ARBA00022723"/>
    </source>
</evidence>
<keyword evidence="5" id="KW-0658">Purine biosynthesis</keyword>
<feature type="domain" description="PurM-like C-terminal" evidence="9">
    <location>
        <begin position="613"/>
        <end position="738"/>
    </location>
</feature>
<dbReference type="Pfam" id="PF18072">
    <property type="entry name" value="FGAR-AT_linker"/>
    <property type="match status" value="1"/>
</dbReference>
<dbReference type="InterPro" id="IPR010918">
    <property type="entry name" value="PurM-like_C_dom"/>
</dbReference>
<dbReference type="InterPro" id="IPR010074">
    <property type="entry name" value="PRibForGlyAmidine_synth_PurL"/>
</dbReference>
<dbReference type="Pfam" id="PF02769">
    <property type="entry name" value="AIRS_C"/>
    <property type="match status" value="2"/>
</dbReference>
<geneLocation type="plastid" evidence="11"/>
<keyword evidence="6" id="KW-0067">ATP-binding</keyword>
<sequence length="773" mass="85014">MSDQFDQEGLSKSDYDEMIGRLNRAPNLIELGIFAVIWSEYCCYRNFKSLLQTFLSSGTPTLTGTRQNAGVINLGKGQLLSFKIENHDSPSAIKTFQGSATDMSGIVSDIYIMGARPIGLLNTIRLGPLEEDRNINLLRNIVAGIAHYGNYIGVPTIGGETSFDINYNDNPLVNFMVMGLIETETIVSSSISGIGNPLIYVGRNTSYNRMECASTVSIPPREASSGDWPGDPFLEKEFIEGCLEALKSGEILAAQDIDGISLTYDCTKIALKGQIGIELDLDRMPTYNFSSNACECLRTESQDSMIFVVRTGKENPLVTRFRHMGLQALVVGRVLKEPIVRFLQSGKVTAEIPIYTLGDNTPITVHEAISMTPNIFEKHWTWTDVQLPSAFTTGIVSLKTENKLSWEAILLLLLDDPNIASKRWIWRQYDYQIQLNTVTTPGSSDASVIRLRSQMEKSVSFSNYRGIAATIDSSHRWINLDPERGSIAAVAEAARNLTCTGAEPLAIINEFYHTLPETTIGYWQLAMSFKGISHACSALGTPVAGSSISLYNKIRSANKELQPIQPTPIIGMVGLIHNLSHVTSLGWANEADAIWLLGVPLLDIDENEDRVSLNGSSYLASIHNIVTGRPPKIDLLLESRVQKLVRQAIMTGILNSAHDLSDGGLAVAVAESCITSGLGAHIYLPKRIVRLDRLLFSEGGSRVLVSLSKQYQKKWQKLLDIAHSSRQGIPARCIGYVKSIPRLIIEQDSISIMNVSIASLANTYEEGLPRRII</sequence>
<dbReference type="InterPro" id="IPR041609">
    <property type="entry name" value="PurL_linker"/>
</dbReference>
<evidence type="ECO:0000259" key="10">
    <source>
        <dbReference type="Pfam" id="PF18072"/>
    </source>
</evidence>
<keyword evidence="3" id="KW-0479">Metal-binding</keyword>
<organism evidence="11">
    <name type="scientific">Paulinella longichromatophora</name>
    <dbReference type="NCBI Taxonomy" id="1708747"/>
    <lineage>
        <taxon>Eukaryota</taxon>
        <taxon>Sar</taxon>
        <taxon>Rhizaria</taxon>
        <taxon>Cercozoa</taxon>
        <taxon>Imbricatea</taxon>
        <taxon>Silicofilosea</taxon>
        <taxon>Euglyphida</taxon>
        <taxon>Paulinellidae</taxon>
        <taxon>Paulinella</taxon>
    </lineage>
</organism>
<dbReference type="SUPFAM" id="SSF55326">
    <property type="entry name" value="PurM N-terminal domain-like"/>
    <property type="match status" value="2"/>
</dbReference>
<dbReference type="NCBIfam" id="NF002290">
    <property type="entry name" value="PRK01213.1"/>
    <property type="match status" value="1"/>
</dbReference>
<protein>
    <submittedName>
        <fullName evidence="11">Phosphoribosylformylglycinamidine synthase</fullName>
    </submittedName>
</protein>
<keyword evidence="4" id="KW-0547">Nucleotide-binding</keyword>
<dbReference type="HAMAP" id="MF_00420">
    <property type="entry name" value="PurL_2"/>
    <property type="match status" value="1"/>
</dbReference>
<reference evidence="11" key="1">
    <citation type="submission" date="2017-10" db="EMBL/GenBank/DDBJ databases">
        <title>Paulinella longichromatophora chromatophore genome.</title>
        <authorList>
            <person name="Lhee D."/>
            <person name="Yoon H.S."/>
        </authorList>
    </citation>
    <scope>NUCLEOTIDE SEQUENCE</scope>
</reference>
<dbReference type="Gene3D" id="3.30.1330.10">
    <property type="entry name" value="PurM-like, N-terminal domain"/>
    <property type="match status" value="2"/>
</dbReference>
<feature type="domain" description="PurM-like C-terminal" evidence="9">
    <location>
        <begin position="195"/>
        <end position="339"/>
    </location>
</feature>
<keyword evidence="11" id="KW-0934">Plastid</keyword>
<dbReference type="NCBIfam" id="TIGR01736">
    <property type="entry name" value="FGAM_synth_II"/>
    <property type="match status" value="1"/>
</dbReference>
<dbReference type="EMBL" id="MG264610">
    <property type="protein sequence ID" value="AUG32394.1"/>
    <property type="molecule type" value="Genomic_DNA"/>
</dbReference>
<proteinExistence type="inferred from homology"/>
<evidence type="ECO:0000256" key="4">
    <source>
        <dbReference type="ARBA" id="ARBA00022741"/>
    </source>
</evidence>
<evidence type="ECO:0000256" key="2">
    <source>
        <dbReference type="ARBA" id="ARBA00022598"/>
    </source>
</evidence>
<keyword evidence="2" id="KW-0436">Ligase</keyword>
<dbReference type="PANTHER" id="PTHR43555:SF1">
    <property type="entry name" value="PHOSPHORIBOSYLFORMYLGLYCINAMIDINE SYNTHASE SUBUNIT PURL"/>
    <property type="match status" value="1"/>
</dbReference>
<dbReference type="CDD" id="cd02204">
    <property type="entry name" value="PurL_repeat2"/>
    <property type="match status" value="1"/>
</dbReference>
<dbReference type="InterPro" id="IPR036921">
    <property type="entry name" value="PurM-like_N_sf"/>
</dbReference>
<dbReference type="Gene3D" id="3.90.650.10">
    <property type="entry name" value="PurM-like C-terminal domain"/>
    <property type="match status" value="2"/>
</dbReference>
<accession>A0A2H4ZPD7</accession>
<dbReference type="InterPro" id="IPR016188">
    <property type="entry name" value="PurM-like_N"/>
</dbReference>
<gene>
    <name evidence="11" type="ORF">PLO_398</name>
</gene>
<evidence type="ECO:0000256" key="5">
    <source>
        <dbReference type="ARBA" id="ARBA00022755"/>
    </source>
</evidence>
<dbReference type="GO" id="GO:0005524">
    <property type="term" value="F:ATP binding"/>
    <property type="evidence" value="ECO:0007669"/>
    <property type="project" value="UniProtKB-KW"/>
</dbReference>
<dbReference type="GO" id="GO:0046872">
    <property type="term" value="F:metal ion binding"/>
    <property type="evidence" value="ECO:0007669"/>
    <property type="project" value="UniProtKB-KW"/>
</dbReference>
<feature type="domain" description="Phosphoribosylformylglycinamidine synthase linker" evidence="10">
    <location>
        <begin position="9"/>
        <end position="44"/>
    </location>
</feature>
<feature type="domain" description="PurM-like N-terminal" evidence="8">
    <location>
        <begin position="67"/>
        <end position="181"/>
    </location>
</feature>
<dbReference type="AlphaFoldDB" id="A0A2H4ZPD7"/>
<keyword evidence="1" id="KW-0963">Cytoplasm</keyword>
<evidence type="ECO:0000259" key="9">
    <source>
        <dbReference type="Pfam" id="PF02769"/>
    </source>
</evidence>
<dbReference type="Pfam" id="PF00586">
    <property type="entry name" value="AIRS"/>
    <property type="match status" value="2"/>
</dbReference>
<dbReference type="InterPro" id="IPR036676">
    <property type="entry name" value="PurM-like_C_sf"/>
</dbReference>
<name>A0A2H4ZPD7_9EUKA</name>
<evidence type="ECO:0000256" key="1">
    <source>
        <dbReference type="ARBA" id="ARBA00022490"/>
    </source>
</evidence>
<dbReference type="GO" id="GO:0004642">
    <property type="term" value="F:phosphoribosylformylglycinamidine synthase activity"/>
    <property type="evidence" value="ECO:0007669"/>
    <property type="project" value="InterPro"/>
</dbReference>
<dbReference type="GO" id="GO:0006189">
    <property type="term" value="P:'de novo' IMP biosynthetic process"/>
    <property type="evidence" value="ECO:0007669"/>
    <property type="project" value="InterPro"/>
</dbReference>